<organism evidence="1 2">
    <name type="scientific">Ajellomyces capsulatus (strain G186AR / H82 / ATCC MYA-2454 / RMSCC 2432)</name>
    <name type="common">Darling's disease fungus</name>
    <name type="synonym">Histoplasma capsulatum</name>
    <dbReference type="NCBI Taxonomy" id="447093"/>
    <lineage>
        <taxon>Eukaryota</taxon>
        <taxon>Fungi</taxon>
        <taxon>Dikarya</taxon>
        <taxon>Ascomycota</taxon>
        <taxon>Pezizomycotina</taxon>
        <taxon>Eurotiomycetes</taxon>
        <taxon>Eurotiomycetidae</taxon>
        <taxon>Onygenales</taxon>
        <taxon>Ajellomycetaceae</taxon>
        <taxon>Histoplasma</taxon>
    </lineage>
</organism>
<name>C0NY47_AJECG</name>
<evidence type="ECO:0000313" key="2">
    <source>
        <dbReference type="Proteomes" id="UP000001631"/>
    </source>
</evidence>
<protein>
    <submittedName>
        <fullName evidence="1">Uncharacterized protein</fullName>
    </submittedName>
</protein>
<dbReference type="AlphaFoldDB" id="C0NY47"/>
<proteinExistence type="predicted"/>
<dbReference type="InParanoid" id="C0NY47"/>
<dbReference type="HOGENOM" id="CLU_1834586_0_0_1"/>
<gene>
    <name evidence="1" type="ORF">HCBG_07841</name>
</gene>
<reference evidence="1" key="1">
    <citation type="submission" date="2009-02" db="EMBL/GenBank/DDBJ databases">
        <title>The Genome Sequence of Ajellomyces capsulatus strain G186AR.</title>
        <authorList>
            <consortium name="The Broad Institute Genome Sequencing Platform"/>
            <person name="Champion M."/>
            <person name="Cuomo C."/>
            <person name="Ma L.-J."/>
            <person name="Henn M.R."/>
            <person name="Sil A."/>
            <person name="Goldman B."/>
            <person name="Young S.K."/>
            <person name="Kodira C.D."/>
            <person name="Zeng Q."/>
            <person name="Koehrsen M."/>
            <person name="Alvarado L."/>
            <person name="Berlin A."/>
            <person name="Borenstein D."/>
            <person name="Chen Z."/>
            <person name="Engels R."/>
            <person name="Freedman E."/>
            <person name="Gellesch M."/>
            <person name="Goldberg J."/>
            <person name="Griggs A."/>
            <person name="Gujja S."/>
            <person name="Heiman D."/>
            <person name="Hepburn T."/>
            <person name="Howarth C."/>
            <person name="Jen D."/>
            <person name="Larson L."/>
            <person name="Lewis B."/>
            <person name="Mehta T."/>
            <person name="Park D."/>
            <person name="Pearson M."/>
            <person name="Roberts A."/>
            <person name="Saif S."/>
            <person name="Shea T."/>
            <person name="Shenoy N."/>
            <person name="Sisk P."/>
            <person name="Stolte C."/>
            <person name="Sykes S."/>
            <person name="Walk T."/>
            <person name="White J."/>
            <person name="Yandava C."/>
            <person name="Klein B."/>
            <person name="McEwen J.G."/>
            <person name="Puccia R."/>
            <person name="Goldman G.H."/>
            <person name="Felipe M.S."/>
            <person name="Nino-Vega G."/>
            <person name="San-Blas G."/>
            <person name="Taylor J."/>
            <person name="Mendoza L."/>
            <person name="Galagan J."/>
            <person name="Nusbaum C."/>
            <person name="Birren B."/>
        </authorList>
    </citation>
    <scope>NUCLEOTIDE SEQUENCE</scope>
    <source>
        <strain evidence="1">G186AR</strain>
    </source>
</reference>
<dbReference type="GeneID" id="69040857"/>
<dbReference type="Proteomes" id="UP000001631">
    <property type="component" value="Unassembled WGS sequence"/>
</dbReference>
<dbReference type="EMBL" id="GG663376">
    <property type="protein sequence ID" value="EEH03715.1"/>
    <property type="molecule type" value="Genomic_DNA"/>
</dbReference>
<evidence type="ECO:0000313" key="1">
    <source>
        <dbReference type="EMBL" id="EEH03715.1"/>
    </source>
</evidence>
<sequence>MAYQRIARGVTHTTMMNTSTTLLHTLCIRAQPTSAISLAPRLKNDPSALPEPFTCTMEQATLITPASANSFRSRPVGVLMMNKATMFAPSPVVRGFVCWPIDSSSTTSKSDFRSFDQLGWFMDTEAVGAQEVAYECGGWR</sequence>
<accession>C0NY47</accession>
<keyword evidence="2" id="KW-1185">Reference proteome</keyword>
<dbReference type="RefSeq" id="XP_045284196.1">
    <property type="nucleotide sequence ID" value="XM_045434890.1"/>
</dbReference>